<evidence type="ECO:0000313" key="4">
    <source>
        <dbReference type="Proteomes" id="UP000660380"/>
    </source>
</evidence>
<accession>A0ABR8H1W0</accession>
<organism evidence="3 4">
    <name type="scientific">Scytonema hofmannii FACHB-248</name>
    <dbReference type="NCBI Taxonomy" id="1842502"/>
    <lineage>
        <taxon>Bacteria</taxon>
        <taxon>Bacillati</taxon>
        <taxon>Cyanobacteriota</taxon>
        <taxon>Cyanophyceae</taxon>
        <taxon>Nostocales</taxon>
        <taxon>Scytonemataceae</taxon>
        <taxon>Scytonema</taxon>
    </lineage>
</organism>
<dbReference type="EMBL" id="JACJTA010000137">
    <property type="protein sequence ID" value="MBD2609220.1"/>
    <property type="molecule type" value="Genomic_DNA"/>
</dbReference>
<keyword evidence="1" id="KW-0812">Transmembrane</keyword>
<keyword evidence="2" id="KW-0732">Signal</keyword>
<evidence type="ECO:0000256" key="2">
    <source>
        <dbReference type="SAM" id="SignalP"/>
    </source>
</evidence>
<reference evidence="3 4" key="1">
    <citation type="journal article" date="2020" name="ISME J.">
        <title>Comparative genomics reveals insights into cyanobacterial evolution and habitat adaptation.</title>
        <authorList>
            <person name="Chen M.Y."/>
            <person name="Teng W.K."/>
            <person name="Zhao L."/>
            <person name="Hu C.X."/>
            <person name="Zhou Y.K."/>
            <person name="Han B.P."/>
            <person name="Song L.R."/>
            <person name="Shu W.S."/>
        </authorList>
    </citation>
    <scope>NUCLEOTIDE SEQUENCE [LARGE SCALE GENOMIC DNA]</scope>
    <source>
        <strain evidence="3 4">FACHB-248</strain>
    </source>
</reference>
<keyword evidence="4" id="KW-1185">Reference proteome</keyword>
<feature type="transmembrane region" description="Helical" evidence="1">
    <location>
        <begin position="85"/>
        <end position="104"/>
    </location>
</feature>
<dbReference type="RefSeq" id="WP_029633664.1">
    <property type="nucleotide sequence ID" value="NZ_JACJTA010000137.1"/>
</dbReference>
<feature type="chain" id="PRO_5046462269" evidence="2">
    <location>
        <begin position="25"/>
        <end position="162"/>
    </location>
</feature>
<protein>
    <submittedName>
        <fullName evidence="3">Uncharacterized protein</fullName>
    </submittedName>
</protein>
<comment type="caution">
    <text evidence="3">The sequence shown here is derived from an EMBL/GenBank/DDBJ whole genome shotgun (WGS) entry which is preliminary data.</text>
</comment>
<evidence type="ECO:0000256" key="1">
    <source>
        <dbReference type="SAM" id="Phobius"/>
    </source>
</evidence>
<dbReference type="Proteomes" id="UP000660380">
    <property type="component" value="Unassembled WGS sequence"/>
</dbReference>
<keyword evidence="1" id="KW-1133">Transmembrane helix</keyword>
<feature type="signal peptide" evidence="2">
    <location>
        <begin position="1"/>
        <end position="24"/>
    </location>
</feature>
<proteinExistence type="predicted"/>
<sequence length="162" mass="17749">MIKQKLAAATVGVALSFVAVNVRSAEPVASISQSNFSLVYDVNNESGKYLLNENFSEGVFGNLKIIKEDKIICSSDSLFTNGFNLLARLLIVGSFVYLGGRTSSSFIERYLIISRGFIMILLSIFVSVSFIVIGIVTVSIFLFPHHISSSMRSSHNCILKNL</sequence>
<gene>
    <name evidence="3" type="ORF">H6G81_33100</name>
</gene>
<evidence type="ECO:0000313" key="3">
    <source>
        <dbReference type="EMBL" id="MBD2609220.1"/>
    </source>
</evidence>
<feature type="transmembrane region" description="Helical" evidence="1">
    <location>
        <begin position="116"/>
        <end position="143"/>
    </location>
</feature>
<keyword evidence="1" id="KW-0472">Membrane</keyword>
<name>A0ABR8H1W0_9CYAN</name>